<dbReference type="InterPro" id="IPR004538">
    <property type="entry name" value="Hemolysin_A/TlyA"/>
</dbReference>
<proteinExistence type="inferred from homology"/>
<dbReference type="EMBL" id="SRXV01000001">
    <property type="protein sequence ID" value="TGY93890.1"/>
    <property type="molecule type" value="Genomic_DNA"/>
</dbReference>
<evidence type="ECO:0000256" key="3">
    <source>
        <dbReference type="PROSITE-ProRule" id="PRU00182"/>
    </source>
</evidence>
<dbReference type="Gene3D" id="3.40.50.150">
    <property type="entry name" value="Vaccinia Virus protein VP39"/>
    <property type="match status" value="1"/>
</dbReference>
<evidence type="ECO:0000256" key="2">
    <source>
        <dbReference type="ARBA" id="ARBA00029460"/>
    </source>
</evidence>
<dbReference type="OrthoDB" id="9784736at2"/>
<dbReference type="GO" id="GO:0008168">
    <property type="term" value="F:methyltransferase activity"/>
    <property type="evidence" value="ECO:0007669"/>
    <property type="project" value="UniProtKB-KW"/>
</dbReference>
<dbReference type="SMART" id="SM00363">
    <property type="entry name" value="S4"/>
    <property type="match status" value="1"/>
</dbReference>
<feature type="domain" description="RNA-binding S4" evidence="4">
    <location>
        <begin position="3"/>
        <end position="67"/>
    </location>
</feature>
<dbReference type="AlphaFoldDB" id="A0A4S2HCW3"/>
<dbReference type="PANTHER" id="PTHR32319">
    <property type="entry name" value="BACTERIAL HEMOLYSIN-LIKE PROTEIN"/>
    <property type="match status" value="1"/>
</dbReference>
<accession>A0A4S2HCW3</accession>
<dbReference type="PIRSF" id="PIRSF005578">
    <property type="entry name" value="TlyA"/>
    <property type="match status" value="1"/>
</dbReference>
<organism evidence="5 6">
    <name type="scientific">Marinicauda pacifica</name>
    <dbReference type="NCBI Taxonomy" id="1133559"/>
    <lineage>
        <taxon>Bacteria</taxon>
        <taxon>Pseudomonadati</taxon>
        <taxon>Pseudomonadota</taxon>
        <taxon>Alphaproteobacteria</taxon>
        <taxon>Maricaulales</taxon>
        <taxon>Maricaulaceae</taxon>
        <taxon>Marinicauda</taxon>
    </lineage>
</organism>
<dbReference type="NCBIfam" id="TIGR00478">
    <property type="entry name" value="tly"/>
    <property type="match status" value="1"/>
</dbReference>
<reference evidence="5 6" key="1">
    <citation type="journal article" date="2013" name="Int. J. Syst. Evol. Microbiol.">
        <title>Marinicauda pacifica gen. nov., sp. nov., a prosthecate alphaproteobacterium of the family Hyphomonadaceae isolated from deep seawater.</title>
        <authorList>
            <person name="Zhang X.Y."/>
            <person name="Li G.W."/>
            <person name="Wang C.S."/>
            <person name="Zhang Y.J."/>
            <person name="Xu X.W."/>
            <person name="Li H."/>
            <person name="Liu A."/>
            <person name="Liu C."/>
            <person name="Xie B.B."/>
            <person name="Qin Q.L."/>
            <person name="Xu Z."/>
            <person name="Chen X.L."/>
            <person name="Zhou B.C."/>
            <person name="Zhang Y.Z."/>
        </authorList>
    </citation>
    <scope>NUCLEOTIDE SEQUENCE [LARGE SCALE GENOMIC DNA]</scope>
    <source>
        <strain evidence="5 6">P-1 km-3</strain>
    </source>
</reference>
<sequence length="243" mass="25815">MKKRADTYLVDEGYFETRARARAAIEAGRVRADGEPVTKPAQKIAPGAAIEAEPAHPYVSRAALKLEAALDRSGLDPSGQVCLDVGASTGGFTEILLKRGAAKVYAVDVGRGQLHASLRADPRVVNLETTDARALCEEVIETAPELIVCDASFIGLAKVLDVPLSLAAPDAALVTLFKPQFEVGRENVGKGGIVKDPAAVEEARERVTSFLDAAGWPVEDEIESPILGGDGNREYVLLARQSR</sequence>
<dbReference type="Pfam" id="PF01728">
    <property type="entry name" value="FtsJ"/>
    <property type="match status" value="1"/>
</dbReference>
<dbReference type="SUPFAM" id="SSF53335">
    <property type="entry name" value="S-adenosyl-L-methionine-dependent methyltransferases"/>
    <property type="match status" value="1"/>
</dbReference>
<gene>
    <name evidence="5" type="ORF">E5162_00945</name>
</gene>
<name>A0A4S2HCW3_9PROT</name>
<dbReference type="Proteomes" id="UP000305451">
    <property type="component" value="Unassembled WGS sequence"/>
</dbReference>
<comment type="similarity">
    <text evidence="2">Belongs to the TlyA family.</text>
</comment>
<dbReference type="RefSeq" id="WP_135943085.1">
    <property type="nucleotide sequence ID" value="NZ_BMEI01000001.1"/>
</dbReference>
<dbReference type="SUPFAM" id="SSF55174">
    <property type="entry name" value="Alpha-L RNA-binding motif"/>
    <property type="match status" value="1"/>
</dbReference>
<keyword evidence="5" id="KW-0489">Methyltransferase</keyword>
<dbReference type="CDD" id="cd02440">
    <property type="entry name" value="AdoMet_MTases"/>
    <property type="match status" value="1"/>
</dbReference>
<dbReference type="Gene3D" id="3.10.290.10">
    <property type="entry name" value="RNA-binding S4 domain"/>
    <property type="match status" value="1"/>
</dbReference>
<dbReference type="InterPro" id="IPR036986">
    <property type="entry name" value="S4_RNA-bd_sf"/>
</dbReference>
<keyword evidence="1 3" id="KW-0694">RNA-binding</keyword>
<keyword evidence="6" id="KW-1185">Reference proteome</keyword>
<dbReference type="InterPro" id="IPR047048">
    <property type="entry name" value="TlyA"/>
</dbReference>
<evidence type="ECO:0000313" key="5">
    <source>
        <dbReference type="EMBL" id="TGY93890.1"/>
    </source>
</evidence>
<dbReference type="GO" id="GO:0032259">
    <property type="term" value="P:methylation"/>
    <property type="evidence" value="ECO:0007669"/>
    <property type="project" value="UniProtKB-KW"/>
</dbReference>
<evidence type="ECO:0000256" key="1">
    <source>
        <dbReference type="ARBA" id="ARBA00022884"/>
    </source>
</evidence>
<dbReference type="Pfam" id="PF01479">
    <property type="entry name" value="S4"/>
    <property type="match status" value="1"/>
</dbReference>
<evidence type="ECO:0000259" key="4">
    <source>
        <dbReference type="SMART" id="SM00363"/>
    </source>
</evidence>
<dbReference type="PANTHER" id="PTHR32319:SF0">
    <property type="entry name" value="BACTERIAL HEMOLYSIN-LIKE PROTEIN"/>
    <property type="match status" value="1"/>
</dbReference>
<dbReference type="CDD" id="cd00165">
    <property type="entry name" value="S4"/>
    <property type="match status" value="1"/>
</dbReference>
<dbReference type="InterPro" id="IPR002877">
    <property type="entry name" value="RNA_MeTrfase_FtsJ_dom"/>
</dbReference>
<protein>
    <submittedName>
        <fullName evidence="5">TlyA family RNA methyltransferase</fullName>
    </submittedName>
</protein>
<dbReference type="InterPro" id="IPR029063">
    <property type="entry name" value="SAM-dependent_MTases_sf"/>
</dbReference>
<keyword evidence="5" id="KW-0808">Transferase</keyword>
<dbReference type="InterPro" id="IPR002942">
    <property type="entry name" value="S4_RNA-bd"/>
</dbReference>
<comment type="caution">
    <text evidence="5">The sequence shown here is derived from an EMBL/GenBank/DDBJ whole genome shotgun (WGS) entry which is preliminary data.</text>
</comment>
<dbReference type="PROSITE" id="PS50889">
    <property type="entry name" value="S4"/>
    <property type="match status" value="1"/>
</dbReference>
<evidence type="ECO:0000313" key="6">
    <source>
        <dbReference type="Proteomes" id="UP000305451"/>
    </source>
</evidence>
<dbReference type="GO" id="GO:0003723">
    <property type="term" value="F:RNA binding"/>
    <property type="evidence" value="ECO:0007669"/>
    <property type="project" value="UniProtKB-KW"/>
</dbReference>